<reference evidence="2 4" key="2">
    <citation type="submission" date="2018-01" db="EMBL/GenBank/DDBJ databases">
        <title>Whole genome sequence of Azospirillum brasilense REC3 isolated from strawberry roots.</title>
        <authorList>
            <person name="Fontana C.A."/>
            <person name="Salazar S.M."/>
            <person name="Bassi D."/>
            <person name="Puglisi E."/>
            <person name="Lovaisa N.C."/>
            <person name="Toffoli L.M."/>
            <person name="Pedraza R."/>
            <person name="Cocconcelli P.S."/>
        </authorList>
    </citation>
    <scope>NUCLEOTIDE SEQUENCE [LARGE SCALE GENOMIC DNA]</scope>
    <source>
        <strain evidence="2 4">REC3</strain>
    </source>
</reference>
<dbReference type="Gene3D" id="3.40.50.450">
    <property type="match status" value="1"/>
</dbReference>
<dbReference type="Proteomes" id="UP000027186">
    <property type="component" value="Chromosome"/>
</dbReference>
<dbReference type="AlphaFoldDB" id="A0A060DDP2"/>
<dbReference type="PANTHER" id="PTHR43393">
    <property type="entry name" value="CYTOKININ RIBOSIDE 5'-MONOPHOSPHATE PHOSPHORIBOHYDROLASE"/>
    <property type="match status" value="1"/>
</dbReference>
<proteinExistence type="predicted"/>
<dbReference type="InterPro" id="IPR052341">
    <property type="entry name" value="LOG_family_nucleotidases"/>
</dbReference>
<dbReference type="EMBL" id="CP007793">
    <property type="protein sequence ID" value="AIB10902.1"/>
    <property type="molecule type" value="Genomic_DNA"/>
</dbReference>
<accession>A0A060DDP2</accession>
<dbReference type="GO" id="GO:0003677">
    <property type="term" value="F:DNA binding"/>
    <property type="evidence" value="ECO:0007669"/>
    <property type="project" value="UniProtKB-KW"/>
</dbReference>
<dbReference type="RefSeq" id="WP_038526384.1">
    <property type="nucleotide sequence ID" value="NZ_CP007793.1"/>
</dbReference>
<dbReference type="KEGG" id="abq:ABAZ39_02485"/>
<name>A0A060DDP2_9PROT</name>
<evidence type="ECO:0000313" key="2">
    <source>
        <dbReference type="EMBL" id="PNR00086.1"/>
    </source>
</evidence>
<dbReference type="InterPro" id="IPR041164">
    <property type="entry name" value="LDcluster4"/>
</dbReference>
<dbReference type="GO" id="GO:0005829">
    <property type="term" value="C:cytosol"/>
    <property type="evidence" value="ECO:0007669"/>
    <property type="project" value="TreeGrafter"/>
</dbReference>
<evidence type="ECO:0000313" key="1">
    <source>
        <dbReference type="EMBL" id="AIB10902.1"/>
    </source>
</evidence>
<reference evidence="1 3" key="1">
    <citation type="journal article" date="2014" name="Genome Announc.">
        <title>Complete Genome Sequence of the Model Rhizosphere Strain Azospirillum brasilense Az39, Successfully Applied in Agriculture.</title>
        <authorList>
            <person name="Rivera D."/>
            <person name="Revale S."/>
            <person name="Molina R."/>
            <person name="Gualpa J."/>
            <person name="Puente M."/>
            <person name="Maroniche G."/>
            <person name="Paris G."/>
            <person name="Baker D."/>
            <person name="Clavijo B."/>
            <person name="McLay K."/>
            <person name="Spaepen S."/>
            <person name="Perticari A."/>
            <person name="Vazquez M."/>
            <person name="Wisniewski-Dye F."/>
            <person name="Watkins C."/>
            <person name="Martinez-Abarca F."/>
            <person name="Vanderleyden J."/>
            <person name="Cassan F."/>
        </authorList>
    </citation>
    <scope>NUCLEOTIDE SEQUENCE [LARGE SCALE GENOMIC DNA]</scope>
    <source>
        <strain evidence="1 3">Az39</strain>
    </source>
</reference>
<dbReference type="OrthoDB" id="1262040at2"/>
<dbReference type="SUPFAM" id="SSF102405">
    <property type="entry name" value="MCP/YpsA-like"/>
    <property type="match status" value="1"/>
</dbReference>
<gene>
    <name evidence="1" type="ORF">ABAZ39_02485</name>
    <name evidence="2" type="ORF">C1S70_04400</name>
</gene>
<protein>
    <submittedName>
        <fullName evidence="1">DNA-binding protein</fullName>
    </submittedName>
</protein>
<evidence type="ECO:0000313" key="3">
    <source>
        <dbReference type="Proteomes" id="UP000027186"/>
    </source>
</evidence>
<sequence length="175" mass="18569">MAIIGVMGSGQEEWADYAEPLGAWIAEAGHDLLTGGGGGVMRSAARAFHGTPGRRGRSIGILPSEPDPVRGHAPLPGYPNPYIDLPILTPFARKPAGAPPTELSRNHINILTSDVIVVLPGRHGTLDEVRLALRFGKPMIGFGPELDFRAMPAELRTTGDFGTVTAFIADALSRR</sequence>
<dbReference type="Proteomes" id="UP000236268">
    <property type="component" value="Unassembled WGS sequence"/>
</dbReference>
<evidence type="ECO:0000313" key="4">
    <source>
        <dbReference type="Proteomes" id="UP000236268"/>
    </source>
</evidence>
<dbReference type="EMBL" id="POWG01000003">
    <property type="protein sequence ID" value="PNR00086.1"/>
    <property type="molecule type" value="Genomic_DNA"/>
</dbReference>
<accession>A0A2K1G5L5</accession>
<dbReference type="PANTHER" id="PTHR43393:SF3">
    <property type="entry name" value="LYSINE DECARBOXYLASE-LIKE PROTEIN"/>
    <property type="match status" value="1"/>
</dbReference>
<organism evidence="1 3">
    <name type="scientific">Azospirillum argentinense</name>
    <dbReference type="NCBI Taxonomy" id="2970906"/>
    <lineage>
        <taxon>Bacteria</taxon>
        <taxon>Pseudomonadati</taxon>
        <taxon>Pseudomonadota</taxon>
        <taxon>Alphaproteobacteria</taxon>
        <taxon>Rhodospirillales</taxon>
        <taxon>Azospirillaceae</taxon>
        <taxon>Azospirillum</taxon>
    </lineage>
</organism>
<keyword evidence="1" id="KW-0238">DNA-binding</keyword>
<dbReference type="Pfam" id="PF18306">
    <property type="entry name" value="LDcluster4"/>
    <property type="match status" value="1"/>
</dbReference>